<name>A0A109XVW7_ALCXX</name>
<gene>
    <name evidence="1" type="ORF">AL504_08930</name>
</gene>
<proteinExistence type="predicted"/>
<reference evidence="2" key="1">
    <citation type="submission" date="2015-12" db="EMBL/GenBank/DDBJ databases">
        <title>FDA dAtabase for Regulatory Grade micrObial Sequences (FDA-ARGOS): Supporting development and validation of Infectious Disease Dx tests.</title>
        <authorList>
            <person name="Case J."/>
            <person name="Tallon L."/>
            <person name="Sadzewicz L."/>
            <person name="Sengamalay N."/>
            <person name="Ott S."/>
            <person name="Godinez A."/>
            <person name="Nagaraj S."/>
            <person name="Nadendla S."/>
            <person name="Sichtig H."/>
        </authorList>
    </citation>
    <scope>NUCLEOTIDE SEQUENCE [LARGE SCALE GENOMIC DNA]</scope>
    <source>
        <strain evidence="2">FDAARGOS_147</strain>
    </source>
</reference>
<accession>A0A109XVW7</accession>
<dbReference type="Proteomes" id="UP000060602">
    <property type="component" value="Chromosome"/>
</dbReference>
<sequence>MSNMSIPTPCGTAAILRVYNDEERRAELMQDLGADVHLALRRDQLIHREYDFSQRAAEALYAATEGNQLAEDAFALVVRSAVARDPLAVVGLLFRQWLDLAVRQLTADLADRCEDGQRVTFGARQ</sequence>
<dbReference type="AlphaFoldDB" id="A0A109XVW7"/>
<evidence type="ECO:0000313" key="2">
    <source>
        <dbReference type="Proteomes" id="UP000060602"/>
    </source>
</evidence>
<protein>
    <submittedName>
        <fullName evidence="1">Uncharacterized protein</fullName>
    </submittedName>
</protein>
<dbReference type="RefSeq" id="WP_061071856.1">
    <property type="nucleotide sequence ID" value="NZ_CP014060.2"/>
</dbReference>
<dbReference type="EMBL" id="CP014060">
    <property type="protein sequence ID" value="AMG36143.1"/>
    <property type="molecule type" value="Genomic_DNA"/>
</dbReference>
<organism evidence="1 2">
    <name type="scientific">Alcaligenes xylosoxydans xylosoxydans</name>
    <name type="common">Achromobacter xylosoxidans</name>
    <dbReference type="NCBI Taxonomy" id="85698"/>
    <lineage>
        <taxon>Bacteria</taxon>
        <taxon>Pseudomonadati</taxon>
        <taxon>Pseudomonadota</taxon>
        <taxon>Betaproteobacteria</taxon>
        <taxon>Burkholderiales</taxon>
        <taxon>Alcaligenaceae</taxon>
        <taxon>Achromobacter</taxon>
    </lineage>
</organism>
<evidence type="ECO:0000313" key="1">
    <source>
        <dbReference type="EMBL" id="AMG36143.1"/>
    </source>
</evidence>